<feature type="region of interest" description="Disordered" evidence="1">
    <location>
        <begin position="270"/>
        <end position="298"/>
    </location>
</feature>
<feature type="region of interest" description="Disordered" evidence="1">
    <location>
        <begin position="195"/>
        <end position="221"/>
    </location>
</feature>
<sequence>MHGKMAKMAKRKEGSSYNSGNANRVGTLNTMDAINNKMDTLGGLNTTEDYGEPVYVEAHGGKNHVIMYRSRTNPELAIEFFFRSSSKDGRSRYYRCTKCWYKYKLNRGTCATLIVRDGRIITDPENPVVPHQCEFRSLESVKANRAWIASRKRTAKSASLEDMYASDTSTPCTSGFNLREVLEIWAEDSSIRMNNAESVDEKVESGGETGGTSTPSSTSSKNGRNLDGYILFFMLFQSTGFFRFALDNPVWARIRERITGTDNIDLACEESMGLSSPSGSPSPGQKFPNMDEDTAGSSTQQFSIDANTDMVEGTEQNSCLDDAFAISMLKKNDEALGKLQQAIDNCENDVSLVDNVYAYKFNNTTDVQDKIAICEEWLCFLAKITPIATSRWLSHYQFSIYYTFHMLALVFRHYENKDEKKRFYKISLPLFKSLLQATNLIPETSEEIVNTKLDVLLSISFIAVQFYDVSDQEIVKYIEREMRSVGDSVAGNYSSEAATLMVQKVFRISNNLEERKRLLSGRVEYA</sequence>
<proteinExistence type="predicted"/>
<evidence type="ECO:0000256" key="1">
    <source>
        <dbReference type="SAM" id="MobiDB-lite"/>
    </source>
</evidence>
<dbReference type="Proteomes" id="UP000050640">
    <property type="component" value="Unplaced"/>
</dbReference>
<organism evidence="3 4">
    <name type="scientific">Elaeophora elaphi</name>
    <dbReference type="NCBI Taxonomy" id="1147741"/>
    <lineage>
        <taxon>Eukaryota</taxon>
        <taxon>Metazoa</taxon>
        <taxon>Ecdysozoa</taxon>
        <taxon>Nematoda</taxon>
        <taxon>Chromadorea</taxon>
        <taxon>Rhabditida</taxon>
        <taxon>Spirurina</taxon>
        <taxon>Spiruromorpha</taxon>
        <taxon>Filarioidea</taxon>
        <taxon>Onchocercidae</taxon>
        <taxon>Elaeophora</taxon>
    </lineage>
</organism>
<feature type="region of interest" description="Disordered" evidence="1">
    <location>
        <begin position="1"/>
        <end position="22"/>
    </location>
</feature>
<feature type="domain" description="RYYR-CCHC" evidence="2">
    <location>
        <begin position="84"/>
        <end position="124"/>
    </location>
</feature>
<dbReference type="WBParaSite" id="EEL_0000050501-mRNA-1">
    <property type="protein sequence ID" value="EEL_0000050501-mRNA-1"/>
    <property type="gene ID" value="EEL_0000050501"/>
</dbReference>
<dbReference type="AlphaFoldDB" id="A0A0R3RGH1"/>
<accession>A0A0R3RGH1</accession>
<dbReference type="Pfam" id="PF23674">
    <property type="entry name" value="RYYR-CCHC"/>
    <property type="match status" value="1"/>
</dbReference>
<feature type="compositionally biased region" description="Low complexity" evidence="1">
    <location>
        <begin position="211"/>
        <end position="220"/>
    </location>
</feature>
<protein>
    <submittedName>
        <fullName evidence="4">FLYWCH-type domain-containing protein</fullName>
    </submittedName>
</protein>
<reference evidence="4" key="1">
    <citation type="submission" date="2017-02" db="UniProtKB">
        <authorList>
            <consortium name="WormBaseParasite"/>
        </authorList>
    </citation>
    <scope>IDENTIFICATION</scope>
</reference>
<evidence type="ECO:0000259" key="2">
    <source>
        <dbReference type="Pfam" id="PF23674"/>
    </source>
</evidence>
<evidence type="ECO:0000313" key="4">
    <source>
        <dbReference type="WBParaSite" id="EEL_0000050501-mRNA-1"/>
    </source>
</evidence>
<evidence type="ECO:0000313" key="3">
    <source>
        <dbReference type="Proteomes" id="UP000050640"/>
    </source>
</evidence>
<keyword evidence="3" id="KW-1185">Reference proteome</keyword>
<dbReference type="InterPro" id="IPR057001">
    <property type="entry name" value="RYYR-CCHC"/>
</dbReference>
<name>A0A0R3RGH1_9BILA</name>
<feature type="compositionally biased region" description="Basic residues" evidence="1">
    <location>
        <begin position="1"/>
        <end position="10"/>
    </location>
</feature>
<feature type="compositionally biased region" description="Low complexity" evidence="1">
    <location>
        <begin position="271"/>
        <end position="284"/>
    </location>
</feature>